<evidence type="ECO:0000313" key="3">
    <source>
        <dbReference type="Proteomes" id="UP001597544"/>
    </source>
</evidence>
<gene>
    <name evidence="2" type="ORF">ACFSRY_02075</name>
</gene>
<comment type="caution">
    <text evidence="2">The sequence shown here is derived from an EMBL/GenBank/DDBJ whole genome shotgun (WGS) entry which is preliminary data.</text>
</comment>
<feature type="compositionally biased region" description="Basic and acidic residues" evidence="1">
    <location>
        <begin position="60"/>
        <end position="73"/>
    </location>
</feature>
<accession>A0ABW5IIA4</accession>
<evidence type="ECO:0000256" key="1">
    <source>
        <dbReference type="SAM" id="MobiDB-lite"/>
    </source>
</evidence>
<dbReference type="RefSeq" id="WP_377502946.1">
    <property type="nucleotide sequence ID" value="NZ_JBHULU010000002.1"/>
</dbReference>
<proteinExistence type="predicted"/>
<reference evidence="3" key="1">
    <citation type="journal article" date="2019" name="Int. J. Syst. Evol. Microbiol.">
        <title>The Global Catalogue of Microorganisms (GCM) 10K type strain sequencing project: providing services to taxonomists for standard genome sequencing and annotation.</title>
        <authorList>
            <consortium name="The Broad Institute Genomics Platform"/>
            <consortium name="The Broad Institute Genome Sequencing Center for Infectious Disease"/>
            <person name="Wu L."/>
            <person name="Ma J."/>
        </authorList>
    </citation>
    <scope>NUCLEOTIDE SEQUENCE [LARGE SCALE GENOMIC DNA]</scope>
    <source>
        <strain evidence="3">KCTC 42498</strain>
    </source>
</reference>
<feature type="compositionally biased region" description="Low complexity" evidence="1">
    <location>
        <begin position="44"/>
        <end position="59"/>
    </location>
</feature>
<dbReference type="EMBL" id="JBHULU010000002">
    <property type="protein sequence ID" value="MFD2512642.1"/>
    <property type="molecule type" value="Genomic_DNA"/>
</dbReference>
<protein>
    <submittedName>
        <fullName evidence="2">Uncharacterized protein</fullName>
    </submittedName>
</protein>
<feature type="compositionally biased region" description="Gly residues" evidence="1">
    <location>
        <begin position="74"/>
        <end position="86"/>
    </location>
</feature>
<keyword evidence="3" id="KW-1185">Reference proteome</keyword>
<name>A0ABW5IIA4_9BACT</name>
<organism evidence="2 3">
    <name type="scientific">Pontibacter locisalis</name>
    <dbReference type="NCBI Taxonomy" id="1719035"/>
    <lineage>
        <taxon>Bacteria</taxon>
        <taxon>Pseudomonadati</taxon>
        <taxon>Bacteroidota</taxon>
        <taxon>Cytophagia</taxon>
        <taxon>Cytophagales</taxon>
        <taxon>Hymenobacteraceae</taxon>
        <taxon>Pontibacter</taxon>
    </lineage>
</organism>
<feature type="compositionally biased region" description="Basic and acidic residues" evidence="1">
    <location>
        <begin position="1"/>
        <end position="19"/>
    </location>
</feature>
<feature type="region of interest" description="Disordered" evidence="1">
    <location>
        <begin position="1"/>
        <end position="86"/>
    </location>
</feature>
<evidence type="ECO:0000313" key="2">
    <source>
        <dbReference type="EMBL" id="MFD2512642.1"/>
    </source>
</evidence>
<sequence>MADNKDKQNQSGKKPDRDANATPMPDEYSNTANHKGAVDLGTDGTKATASQQQGQGSWSKKSDKNREGSDKENSGGGQGGKNQTGK</sequence>
<dbReference type="Proteomes" id="UP001597544">
    <property type="component" value="Unassembled WGS sequence"/>
</dbReference>